<dbReference type="GO" id="GO:0015562">
    <property type="term" value="F:efflux transmembrane transporter activity"/>
    <property type="evidence" value="ECO:0007669"/>
    <property type="project" value="TreeGrafter"/>
</dbReference>
<dbReference type="Pfam" id="PF25989">
    <property type="entry name" value="YknX_C"/>
    <property type="match status" value="1"/>
</dbReference>
<sequence>MSTRKKIILVLAGLAILGALAAALTPSPVPVSTVQVEKGYFAEYVEDEGYTRLKTTYVMSAPVQGYLHRVDLEPGDGVQAGEVLFSMEALPAPGLDLRAQEQARENLRAARARLESARAEHENARIQMDYAAREVRRHEELFAHNVISASVMDKMHNEQMRATAAKKAARSAMEAALFEKENARAVLDITQGARLGREQGLKIRSPVSGMVLNRMHYQEGTVPAGVEILEIGDLDELEVRVDLLSMDAVRVRPGMRVELERWGGEKPLAGRVRRVEPAGFTKISALGVEEQRVPVLVEITSPRQDWEQLGKEYRVEARFILWEGLEVMSVPSSALFRENGKWQLFVLQEGRAMVRRVETGRRSGLRTQVVQGLEPGEKVITHPGDQVRDGVRVDIGQ</sequence>
<dbReference type="RefSeq" id="WP_008869815.1">
    <property type="nucleotide sequence ID" value="NZ_ACJN02000002.1"/>
</dbReference>
<accession>D6SP17</accession>
<reference evidence="5" key="1">
    <citation type="submission" date="2010-05" db="EMBL/GenBank/DDBJ databases">
        <title>The draft genome of Desulfonatronospira thiodismutans ASO3-1.</title>
        <authorList>
            <consortium name="US DOE Joint Genome Institute (JGI-PGF)"/>
            <person name="Lucas S."/>
            <person name="Copeland A."/>
            <person name="Lapidus A."/>
            <person name="Cheng J.-F."/>
            <person name="Bruce D."/>
            <person name="Goodwin L."/>
            <person name="Pitluck S."/>
            <person name="Chertkov O."/>
            <person name="Brettin T."/>
            <person name="Detter J.C."/>
            <person name="Han C."/>
            <person name="Land M.L."/>
            <person name="Hauser L."/>
            <person name="Kyrpides N."/>
            <person name="Mikhailova N."/>
            <person name="Muyzer G."/>
            <person name="Woyke T."/>
        </authorList>
    </citation>
    <scope>NUCLEOTIDE SEQUENCE [LARGE SCALE GENOMIC DNA]</scope>
    <source>
        <strain evidence="5">ASO3-1</strain>
    </source>
</reference>
<comment type="caution">
    <text evidence="5">The sequence shown here is derived from an EMBL/GenBank/DDBJ whole genome shotgun (WGS) entry which is preliminary data.</text>
</comment>
<feature type="coiled-coil region" evidence="2">
    <location>
        <begin position="97"/>
        <end position="134"/>
    </location>
</feature>
<dbReference type="SUPFAM" id="SSF111369">
    <property type="entry name" value="HlyD-like secretion proteins"/>
    <property type="match status" value="1"/>
</dbReference>
<feature type="chain" id="PRO_5003087999" evidence="3">
    <location>
        <begin position="22"/>
        <end position="397"/>
    </location>
</feature>
<dbReference type="OrthoDB" id="9791520at2"/>
<dbReference type="EMBL" id="ACJN02000002">
    <property type="protein sequence ID" value="EFI34493.1"/>
    <property type="molecule type" value="Genomic_DNA"/>
</dbReference>
<comment type="similarity">
    <text evidence="1">Belongs to the membrane fusion protein (MFP) (TC 8.A.1) family.</text>
</comment>
<dbReference type="InterPro" id="IPR058637">
    <property type="entry name" value="YknX-like_C"/>
</dbReference>
<protein>
    <submittedName>
        <fullName evidence="5">Efflux transporter, RND family, MFP subunit</fullName>
    </submittedName>
</protein>
<evidence type="ECO:0000259" key="4">
    <source>
        <dbReference type="Pfam" id="PF25989"/>
    </source>
</evidence>
<dbReference type="Gene3D" id="2.40.30.170">
    <property type="match status" value="1"/>
</dbReference>
<dbReference type="PANTHER" id="PTHR30469">
    <property type="entry name" value="MULTIDRUG RESISTANCE PROTEIN MDTA"/>
    <property type="match status" value="1"/>
</dbReference>
<feature type="signal peptide" evidence="3">
    <location>
        <begin position="1"/>
        <end position="21"/>
    </location>
</feature>
<organism evidence="5 6">
    <name type="scientific">Desulfonatronospira thiodismutans ASO3-1</name>
    <dbReference type="NCBI Taxonomy" id="555779"/>
    <lineage>
        <taxon>Bacteria</taxon>
        <taxon>Pseudomonadati</taxon>
        <taxon>Thermodesulfobacteriota</taxon>
        <taxon>Desulfovibrionia</taxon>
        <taxon>Desulfovibrionales</taxon>
        <taxon>Desulfonatronovibrionaceae</taxon>
        <taxon>Desulfonatronospira</taxon>
    </lineage>
</organism>
<evidence type="ECO:0000256" key="2">
    <source>
        <dbReference type="SAM" id="Coils"/>
    </source>
</evidence>
<keyword evidence="3" id="KW-0732">Signal</keyword>
<dbReference type="PANTHER" id="PTHR30469:SF15">
    <property type="entry name" value="HLYD FAMILY OF SECRETION PROTEINS"/>
    <property type="match status" value="1"/>
</dbReference>
<dbReference type="eggNOG" id="COG0845">
    <property type="taxonomic scope" value="Bacteria"/>
</dbReference>
<dbReference type="InterPro" id="IPR006143">
    <property type="entry name" value="RND_pump_MFP"/>
</dbReference>
<dbReference type="Gene3D" id="2.40.420.20">
    <property type="match status" value="1"/>
</dbReference>
<keyword evidence="6" id="KW-1185">Reference proteome</keyword>
<evidence type="ECO:0000256" key="3">
    <source>
        <dbReference type="SAM" id="SignalP"/>
    </source>
</evidence>
<gene>
    <name evidence="5" type="ORF">Dthio_PD1852</name>
</gene>
<evidence type="ECO:0000313" key="6">
    <source>
        <dbReference type="Proteomes" id="UP000005496"/>
    </source>
</evidence>
<evidence type="ECO:0000256" key="1">
    <source>
        <dbReference type="ARBA" id="ARBA00009477"/>
    </source>
</evidence>
<dbReference type="Gene3D" id="2.40.50.100">
    <property type="match status" value="1"/>
</dbReference>
<keyword evidence="2" id="KW-0175">Coiled coil</keyword>
<proteinExistence type="inferred from homology"/>
<evidence type="ECO:0000313" key="5">
    <source>
        <dbReference type="EMBL" id="EFI34493.1"/>
    </source>
</evidence>
<name>D6SP17_9BACT</name>
<dbReference type="Gene3D" id="1.10.287.470">
    <property type="entry name" value="Helix hairpin bin"/>
    <property type="match status" value="1"/>
</dbReference>
<feature type="domain" description="YknX-like C-terminal permuted SH3-like" evidence="4">
    <location>
        <begin position="328"/>
        <end position="394"/>
    </location>
</feature>
<dbReference type="GO" id="GO:1990281">
    <property type="term" value="C:efflux pump complex"/>
    <property type="evidence" value="ECO:0007669"/>
    <property type="project" value="TreeGrafter"/>
</dbReference>
<dbReference type="NCBIfam" id="TIGR01730">
    <property type="entry name" value="RND_mfp"/>
    <property type="match status" value="1"/>
</dbReference>
<dbReference type="AlphaFoldDB" id="D6SP17"/>
<dbReference type="Proteomes" id="UP000005496">
    <property type="component" value="Unassembled WGS sequence"/>
</dbReference>